<name>A0AAG5DI43_ANOAO</name>
<proteinExistence type="predicted"/>
<evidence type="ECO:0000313" key="1">
    <source>
        <dbReference type="EnsemblMetazoa" id="ENSAATROPP010570"/>
    </source>
</evidence>
<accession>A0AAG5DI43</accession>
<dbReference type="EnsemblMetazoa" id="ENSAATROPT011679">
    <property type="protein sequence ID" value="ENSAATROPP010570"/>
    <property type="gene ID" value="ENSAATROPG009508"/>
</dbReference>
<dbReference type="Proteomes" id="UP000075880">
    <property type="component" value="Unassembled WGS sequence"/>
</dbReference>
<reference evidence="1" key="1">
    <citation type="submission" date="2024-04" db="UniProtKB">
        <authorList>
            <consortium name="EnsemblMetazoa"/>
        </authorList>
    </citation>
    <scope>IDENTIFICATION</scope>
    <source>
        <strain evidence="1">EBRO</strain>
    </source>
</reference>
<protein>
    <submittedName>
        <fullName evidence="1">Uncharacterized protein</fullName>
    </submittedName>
</protein>
<dbReference type="AlphaFoldDB" id="A0AAG5DI43"/>
<sequence>MVQKYESPVRIYKYPFELVVARRHGVSLDLIVARMYRETFDTHLPPTGALVDLVKREAALLHSLPVFELLGVYRHENERKCQSSKRFHDALVANHKPTAKMFPMCAHAFALQKILFPLDLCMEEVHSQSLTRQTRFDHPTPNECR</sequence>
<evidence type="ECO:0000313" key="2">
    <source>
        <dbReference type="Proteomes" id="UP000075880"/>
    </source>
</evidence>
<organism evidence="1 2">
    <name type="scientific">Anopheles atroparvus</name>
    <name type="common">European mosquito</name>
    <dbReference type="NCBI Taxonomy" id="41427"/>
    <lineage>
        <taxon>Eukaryota</taxon>
        <taxon>Metazoa</taxon>
        <taxon>Ecdysozoa</taxon>
        <taxon>Arthropoda</taxon>
        <taxon>Hexapoda</taxon>
        <taxon>Insecta</taxon>
        <taxon>Pterygota</taxon>
        <taxon>Neoptera</taxon>
        <taxon>Endopterygota</taxon>
        <taxon>Diptera</taxon>
        <taxon>Nematocera</taxon>
        <taxon>Culicoidea</taxon>
        <taxon>Culicidae</taxon>
        <taxon>Anophelinae</taxon>
        <taxon>Anopheles</taxon>
    </lineage>
</organism>
<keyword evidence="2" id="KW-1185">Reference proteome</keyword>